<gene>
    <name evidence="3" type="primary">LOC136089903</name>
</gene>
<dbReference type="PANTHER" id="PTHR31569">
    <property type="entry name" value="SWIM-TYPE DOMAIN-CONTAINING PROTEIN"/>
    <property type="match status" value="1"/>
</dbReference>
<dbReference type="GeneID" id="136089903"/>
<evidence type="ECO:0000313" key="2">
    <source>
        <dbReference type="Proteomes" id="UP001652625"/>
    </source>
</evidence>
<dbReference type="InterPro" id="IPR052579">
    <property type="entry name" value="Zinc_finger_SWIM"/>
</dbReference>
<reference evidence="3" key="1">
    <citation type="submission" date="2025-08" db="UniProtKB">
        <authorList>
            <consortium name="RefSeq"/>
        </authorList>
    </citation>
    <scope>IDENTIFICATION</scope>
</reference>
<accession>A0ABM4DCG8</accession>
<dbReference type="RefSeq" id="XP_065672074.1">
    <property type="nucleotide sequence ID" value="XM_065816002.1"/>
</dbReference>
<dbReference type="InterPro" id="IPR048324">
    <property type="entry name" value="ZSWIM1-3_RNaseH-like"/>
</dbReference>
<feature type="domain" description="ZSWIM1/3 RNaseH-like" evidence="1">
    <location>
        <begin position="360"/>
        <end position="475"/>
    </location>
</feature>
<evidence type="ECO:0000313" key="3">
    <source>
        <dbReference type="RefSeq" id="XP_065672074.1"/>
    </source>
</evidence>
<evidence type="ECO:0000259" key="1">
    <source>
        <dbReference type="Pfam" id="PF21056"/>
    </source>
</evidence>
<protein>
    <submittedName>
        <fullName evidence="3">Uncharacterized protein LOC136089903</fullName>
    </submittedName>
</protein>
<name>A0ABM4DCG8_HYDVU</name>
<proteinExistence type="predicted"/>
<keyword evidence="2" id="KW-1185">Reference proteome</keyword>
<dbReference type="Proteomes" id="UP001652625">
    <property type="component" value="Chromosome 13"/>
</dbReference>
<dbReference type="PANTHER" id="PTHR31569:SF4">
    <property type="entry name" value="SWIM-TYPE DOMAIN-CONTAINING PROTEIN"/>
    <property type="match status" value="1"/>
</dbReference>
<dbReference type="Pfam" id="PF21056">
    <property type="entry name" value="ZSWIM1-3_RNaseH-like"/>
    <property type="match status" value="1"/>
</dbReference>
<sequence length="480" mass="55082">MIDLDSDIVKSLSDDQKYFYEITHAVNAGRKCSSSIVEKIEREFAVKTILKLSGDSEYGNTIVSSRKHHIHNENADSLFDLINWSLEKWIQSKLTGAKFIRKNPAWLENDFNTTLMKDSKNKQLGRPTLSFQKPSPKTKKRNVATLSASNSCKLLFAGHVLLEAYMVKDFWKTSLSSNVCSLFRSHYLDGFLDSVSLFCIYESQIIYLFCCSYVVDKYRWVCKHFGQPRKRDGATKKTNHQSVLPCGCQVALYIAYNPALPGYMVRNINLEHNHPIGAEEFQLYSRIETISRKPTKKIPEGTEVLLYHGANPTLVVNYLLDKKLMVKQKDIYIYNIKQKMKFRGSVVDEIRNVLTGMKHNIHANMEGYIEAITWSTLEQLSILHKFPKVVMMDGTYKVNNMAMPMYTLAIVVCNGIGQPVMHSLVDREDQNQLEMILEDIRCWTGDLLKFVTFVIDKDYAGISAIKAVYPKSRILLCRFL</sequence>
<organism evidence="2 3">
    <name type="scientific">Hydra vulgaris</name>
    <name type="common">Hydra</name>
    <name type="synonym">Hydra attenuata</name>
    <dbReference type="NCBI Taxonomy" id="6087"/>
    <lineage>
        <taxon>Eukaryota</taxon>
        <taxon>Metazoa</taxon>
        <taxon>Cnidaria</taxon>
        <taxon>Hydrozoa</taxon>
        <taxon>Hydroidolina</taxon>
        <taxon>Anthoathecata</taxon>
        <taxon>Aplanulata</taxon>
        <taxon>Hydridae</taxon>
        <taxon>Hydra</taxon>
    </lineage>
</organism>